<gene>
    <name evidence="1 2" type="primary">anmK</name>
    <name evidence="2" type="ORF">J43TS3_11100</name>
</gene>
<dbReference type="Gene3D" id="3.30.420.40">
    <property type="match status" value="2"/>
</dbReference>
<dbReference type="GO" id="GO:0016773">
    <property type="term" value="F:phosphotransferase activity, alcohol group as acceptor"/>
    <property type="evidence" value="ECO:0007669"/>
    <property type="project" value="UniProtKB-UniRule"/>
</dbReference>
<comment type="pathway">
    <text evidence="1">Cell wall biogenesis; peptidoglycan recycling.</text>
</comment>
<dbReference type="PANTHER" id="PTHR30605:SF0">
    <property type="entry name" value="ANHYDRO-N-ACETYLMURAMIC ACID KINASE"/>
    <property type="match status" value="1"/>
</dbReference>
<dbReference type="SUPFAM" id="SSF53067">
    <property type="entry name" value="Actin-like ATPase domain"/>
    <property type="match status" value="1"/>
</dbReference>
<dbReference type="RefSeq" id="WP_244853360.1">
    <property type="nucleotide sequence ID" value="NZ_BORP01000001.1"/>
</dbReference>
<comment type="catalytic activity">
    <reaction evidence="1">
        <text>1,6-anhydro-N-acetyl-beta-muramate + ATP + H2O = N-acetyl-D-muramate 6-phosphate + ADP + H(+)</text>
        <dbReference type="Rhea" id="RHEA:24952"/>
        <dbReference type="ChEBI" id="CHEBI:15377"/>
        <dbReference type="ChEBI" id="CHEBI:15378"/>
        <dbReference type="ChEBI" id="CHEBI:30616"/>
        <dbReference type="ChEBI" id="CHEBI:58690"/>
        <dbReference type="ChEBI" id="CHEBI:58722"/>
        <dbReference type="ChEBI" id="CHEBI:456216"/>
        <dbReference type="EC" id="2.7.1.170"/>
    </reaction>
</comment>
<dbReference type="Proteomes" id="UP000676917">
    <property type="component" value="Unassembled WGS sequence"/>
</dbReference>
<comment type="pathway">
    <text evidence="1">Amino-sugar metabolism; 1,6-anhydro-N-acetylmuramate degradation.</text>
</comment>
<dbReference type="GO" id="GO:0097175">
    <property type="term" value="P:1,6-anhydro-N-acetyl-beta-muramic acid catabolic process"/>
    <property type="evidence" value="ECO:0007669"/>
    <property type="project" value="UniProtKB-UniRule"/>
</dbReference>
<feature type="binding site" evidence="1">
    <location>
        <begin position="17"/>
        <end position="24"/>
    </location>
    <ligand>
        <name>ATP</name>
        <dbReference type="ChEBI" id="CHEBI:30616"/>
    </ligand>
</feature>
<organism evidence="2 3">
    <name type="scientific">Ornithinibacillus bavariensis</name>
    <dbReference type="NCBI Taxonomy" id="545502"/>
    <lineage>
        <taxon>Bacteria</taxon>
        <taxon>Bacillati</taxon>
        <taxon>Bacillota</taxon>
        <taxon>Bacilli</taxon>
        <taxon>Bacillales</taxon>
        <taxon>Bacillaceae</taxon>
        <taxon>Ornithinibacillus</taxon>
    </lineage>
</organism>
<comment type="similarity">
    <text evidence="1">Belongs to the anhydro-N-acetylmuramic acid kinase family.</text>
</comment>
<dbReference type="EMBL" id="BORP01000001">
    <property type="protein sequence ID" value="GIO26499.1"/>
    <property type="molecule type" value="Genomic_DNA"/>
</dbReference>
<keyword evidence="1" id="KW-0067">ATP-binding</keyword>
<name>A0A920C6V6_9BACI</name>
<dbReference type="EC" id="2.7.1.170" evidence="1"/>
<dbReference type="NCBIfam" id="NF007139">
    <property type="entry name" value="PRK09585.1-3"/>
    <property type="match status" value="1"/>
</dbReference>
<dbReference type="InterPro" id="IPR005338">
    <property type="entry name" value="Anhydro_N_Ac-Mur_kinase"/>
</dbReference>
<dbReference type="AlphaFoldDB" id="A0A920C6V6"/>
<dbReference type="GO" id="GO:0016301">
    <property type="term" value="F:kinase activity"/>
    <property type="evidence" value="ECO:0007669"/>
    <property type="project" value="UniProtKB-KW"/>
</dbReference>
<dbReference type="InterPro" id="IPR043129">
    <property type="entry name" value="ATPase_NBD"/>
</dbReference>
<keyword evidence="1" id="KW-0119">Carbohydrate metabolism</keyword>
<dbReference type="Pfam" id="PF03702">
    <property type="entry name" value="AnmK"/>
    <property type="match status" value="1"/>
</dbReference>
<evidence type="ECO:0000313" key="2">
    <source>
        <dbReference type="EMBL" id="GIO26499.1"/>
    </source>
</evidence>
<proteinExistence type="inferred from homology"/>
<dbReference type="NCBIfam" id="NF007148">
    <property type="entry name" value="PRK09585.3-2"/>
    <property type="match status" value="1"/>
</dbReference>
<comment type="function">
    <text evidence="1">Catalyzes the specific phosphorylation of 1,6-anhydro-N-acetylmuramic acid (anhMurNAc) with the simultaneous cleavage of the 1,6-anhydro ring, generating MurNAc-6-P. Is required for the utilization of anhMurNAc either imported from the medium or derived from its own cell wall murein, and thus plays a role in cell wall recycling.</text>
</comment>
<keyword evidence="3" id="KW-1185">Reference proteome</keyword>
<keyword evidence="1" id="KW-0547">Nucleotide-binding</keyword>
<comment type="caution">
    <text evidence="2">The sequence shown here is derived from an EMBL/GenBank/DDBJ whole genome shotgun (WGS) entry which is preliminary data.</text>
</comment>
<reference evidence="2" key="1">
    <citation type="submission" date="2021-03" db="EMBL/GenBank/DDBJ databases">
        <title>Antimicrobial resistance genes in bacteria isolated from Japanese honey, and their potential for conferring macrolide and lincosamide resistance in the American foulbrood pathogen Paenibacillus larvae.</title>
        <authorList>
            <person name="Okamoto M."/>
            <person name="Kumagai M."/>
            <person name="Kanamori H."/>
            <person name="Takamatsu D."/>
        </authorList>
    </citation>
    <scope>NUCLEOTIDE SEQUENCE</scope>
    <source>
        <strain evidence="2">J43TS3</strain>
    </source>
</reference>
<keyword evidence="1 2" id="KW-0418">Kinase</keyword>
<dbReference type="PANTHER" id="PTHR30605">
    <property type="entry name" value="ANHYDRO-N-ACETYLMURAMIC ACID KINASE"/>
    <property type="match status" value="1"/>
</dbReference>
<dbReference type="CDD" id="cd24050">
    <property type="entry name" value="ASKHA_NBD_ANMK"/>
    <property type="match status" value="1"/>
</dbReference>
<dbReference type="GO" id="GO:0009254">
    <property type="term" value="P:peptidoglycan turnover"/>
    <property type="evidence" value="ECO:0007669"/>
    <property type="project" value="UniProtKB-UniRule"/>
</dbReference>
<keyword evidence="1" id="KW-0808">Transferase</keyword>
<evidence type="ECO:0000313" key="3">
    <source>
        <dbReference type="Proteomes" id="UP000676917"/>
    </source>
</evidence>
<dbReference type="GO" id="GO:0006040">
    <property type="term" value="P:amino sugar metabolic process"/>
    <property type="evidence" value="ECO:0007669"/>
    <property type="project" value="InterPro"/>
</dbReference>
<protein>
    <recommendedName>
        <fullName evidence="1">Anhydro-N-acetylmuramic acid kinase</fullName>
        <ecNumber evidence="1">2.7.1.170</ecNumber>
    </recommendedName>
    <alternativeName>
        <fullName evidence="1">AnhMurNAc kinase</fullName>
    </alternativeName>
</protein>
<dbReference type="GO" id="GO:0005524">
    <property type="term" value="F:ATP binding"/>
    <property type="evidence" value="ECO:0007669"/>
    <property type="project" value="UniProtKB-UniRule"/>
</dbReference>
<evidence type="ECO:0000256" key="1">
    <source>
        <dbReference type="HAMAP-Rule" id="MF_01270"/>
    </source>
</evidence>
<dbReference type="HAMAP" id="MF_01270">
    <property type="entry name" value="AnhMurNAc_kinase"/>
    <property type="match status" value="1"/>
</dbReference>
<sequence>MMFSGKEFCYAIGLMSGTSVDGIDAAVVKIYENDDIRMELVHFDSIQYEAAIRNAILALCNPKQARIEMISGMNMLLGELFSDAVRKVIQDAGLQPEDISFISSHGQTIFHQPEPQLIGKHPVTSTLQIGDISMIAERTGITTVGDFRTRDMAVGGQGAPLVPYADYLLFRHREVGRVLVNIGGISNLTVLPANAEESDVLAYDTGPGNMIIDYFANQITHGKRSFDQDGRIASAGKVHGPWLEELLREPYYSQTPPKSTGRELFGEVYARKLWDEANRLGISEEDRIATVTTLTAKTITNEIDRHMAKGSIREVYISGGGSNNSFLMKQIESALPNGVTLRRMDELGVSADAKEAMVFALLGYQYLNKRTNNLPSATGATKKVMMGKVAWGS</sequence>
<accession>A0A920C6V6</accession>